<reference evidence="1" key="1">
    <citation type="submission" date="2023-06" db="EMBL/GenBank/DDBJ databases">
        <title>Genomic analysis of the entomopathogenic nematode Steinernema hermaphroditum.</title>
        <authorList>
            <person name="Schwarz E.M."/>
            <person name="Heppert J.K."/>
            <person name="Baniya A."/>
            <person name="Schwartz H.T."/>
            <person name="Tan C.-H."/>
            <person name="Antoshechkin I."/>
            <person name="Sternberg P.W."/>
            <person name="Goodrich-Blair H."/>
            <person name="Dillman A.R."/>
        </authorList>
    </citation>
    <scope>NUCLEOTIDE SEQUENCE</scope>
    <source>
        <strain evidence="1">PS9179</strain>
        <tissue evidence="1">Whole animal</tissue>
    </source>
</reference>
<protein>
    <submittedName>
        <fullName evidence="1">Uncharacterized protein</fullName>
    </submittedName>
</protein>
<dbReference type="AlphaFoldDB" id="A0AA39LML5"/>
<dbReference type="Proteomes" id="UP001175271">
    <property type="component" value="Unassembled WGS sequence"/>
</dbReference>
<gene>
    <name evidence="1" type="ORF">QR680_016454</name>
</gene>
<sequence>MRLVFDREELVATFVQSTVDKNFQDCKLLVDAFHFEGVLVCQFVGGTESTLPELLVDGSSLVTWIPELDEFDGFL</sequence>
<dbReference type="EMBL" id="JAUCMV010000004">
    <property type="protein sequence ID" value="KAK0402650.1"/>
    <property type="molecule type" value="Genomic_DNA"/>
</dbReference>
<proteinExistence type="predicted"/>
<organism evidence="1 2">
    <name type="scientific">Steinernema hermaphroditum</name>
    <dbReference type="NCBI Taxonomy" id="289476"/>
    <lineage>
        <taxon>Eukaryota</taxon>
        <taxon>Metazoa</taxon>
        <taxon>Ecdysozoa</taxon>
        <taxon>Nematoda</taxon>
        <taxon>Chromadorea</taxon>
        <taxon>Rhabditida</taxon>
        <taxon>Tylenchina</taxon>
        <taxon>Panagrolaimomorpha</taxon>
        <taxon>Strongyloidoidea</taxon>
        <taxon>Steinernematidae</taxon>
        <taxon>Steinernema</taxon>
    </lineage>
</organism>
<evidence type="ECO:0000313" key="2">
    <source>
        <dbReference type="Proteomes" id="UP001175271"/>
    </source>
</evidence>
<evidence type="ECO:0000313" key="1">
    <source>
        <dbReference type="EMBL" id="KAK0402650.1"/>
    </source>
</evidence>
<keyword evidence="2" id="KW-1185">Reference proteome</keyword>
<accession>A0AA39LML5</accession>
<name>A0AA39LML5_9BILA</name>
<comment type="caution">
    <text evidence="1">The sequence shown here is derived from an EMBL/GenBank/DDBJ whole genome shotgun (WGS) entry which is preliminary data.</text>
</comment>